<keyword evidence="1" id="KW-0614">Plasmid</keyword>
<reference evidence="1" key="1">
    <citation type="submission" date="2023-01" db="EMBL/GenBank/DDBJ databases">
        <title>Vibrio sp. CB1-14 genome sequencing.</title>
        <authorList>
            <person name="Otstavnykh N."/>
            <person name="Isaeva M."/>
            <person name="Meleshko D."/>
        </authorList>
    </citation>
    <scope>NUCLEOTIDE SEQUENCE</scope>
    <source>
        <strain evidence="1">CB1-14</strain>
        <plasmid evidence="1">p1</plasmid>
    </source>
</reference>
<gene>
    <name evidence="1" type="ORF">PG915_24650</name>
</gene>
<dbReference type="AlphaFoldDB" id="A0AAU8BSA5"/>
<dbReference type="EMBL" id="CP115922">
    <property type="protein sequence ID" value="XCD19129.1"/>
    <property type="molecule type" value="Genomic_DNA"/>
</dbReference>
<organism evidence="1">
    <name type="scientific">Vibrio chaetopteri</name>
    <dbReference type="NCBI Taxonomy" id="3016528"/>
    <lineage>
        <taxon>Bacteria</taxon>
        <taxon>Pseudomonadati</taxon>
        <taxon>Pseudomonadota</taxon>
        <taxon>Gammaproteobacteria</taxon>
        <taxon>Vibrionales</taxon>
        <taxon>Vibrionaceae</taxon>
        <taxon>Vibrio</taxon>
    </lineage>
</organism>
<geneLocation type="plasmid" evidence="1">
    <name>p1</name>
</geneLocation>
<protein>
    <submittedName>
        <fullName evidence="1">Uncharacterized protein</fullName>
    </submittedName>
</protein>
<dbReference type="RefSeq" id="WP_353500256.1">
    <property type="nucleotide sequence ID" value="NZ_CP115922.1"/>
</dbReference>
<sequence>MPHQIKVYPSDFEDFKQLAKQISSSIVYRYRDQALLSAFKRNDALAMAFGYKGHSDLTHCAKALTSSDTNETGRWLNWRKTDKFYERISAAFSQRYDSLSEEEILLALTQAPPKQTEFEVIEGCPIVQFSPLDPDISNEQRSEQEIKAWFNVPFIFESFDGENRTFRVECLDGGAWDRATHKAWCKTLEEALAACAQLKNDNPNYRNYGDDEATVTKIVLSNASTDEEAAQAIIHDMYKIQLFADRVKNALESVLVELPKGFDLTYIAALLENSTLSEMYTGEDGKKYPICSADILSDNELLICVPSHYFATLIGMVELPTLTKHVDTRLPIELGEIDKYISKSDACMSTILDPEAEGLQIIGYVLSDNRYFYKP</sequence>
<evidence type="ECO:0000313" key="1">
    <source>
        <dbReference type="EMBL" id="XCD19129.1"/>
    </source>
</evidence>
<accession>A0AAU8BSA5</accession>
<proteinExistence type="predicted"/>
<name>A0AAU8BSA5_9VIBR</name>
<dbReference type="KEGG" id="vck:PG915_24650"/>